<evidence type="ECO:0000256" key="6">
    <source>
        <dbReference type="SAM" id="Phobius"/>
    </source>
</evidence>
<comment type="subcellular location">
    <subcellularLocation>
        <location evidence="1">Endomembrane system</location>
        <topology evidence="1">Multi-pass membrane protein</topology>
    </subcellularLocation>
</comment>
<evidence type="ECO:0000256" key="3">
    <source>
        <dbReference type="ARBA" id="ARBA00022692"/>
    </source>
</evidence>
<evidence type="ECO:0000313" key="9">
    <source>
        <dbReference type="Proteomes" id="UP000614490"/>
    </source>
</evidence>
<feature type="transmembrane region" description="Helical" evidence="6">
    <location>
        <begin position="144"/>
        <end position="162"/>
    </location>
</feature>
<dbReference type="Proteomes" id="UP000614490">
    <property type="component" value="Unassembled WGS sequence"/>
</dbReference>
<feature type="domain" description="EamA" evidence="7">
    <location>
        <begin position="5"/>
        <end position="134"/>
    </location>
</feature>
<evidence type="ECO:0000256" key="2">
    <source>
        <dbReference type="ARBA" id="ARBA00007362"/>
    </source>
</evidence>
<feature type="transmembrane region" description="Helical" evidence="6">
    <location>
        <begin position="7"/>
        <end position="25"/>
    </location>
</feature>
<dbReference type="InterPro" id="IPR037185">
    <property type="entry name" value="EmrE-like"/>
</dbReference>
<dbReference type="PANTHER" id="PTHR32322:SF2">
    <property type="entry name" value="EAMA DOMAIN-CONTAINING PROTEIN"/>
    <property type="match status" value="1"/>
</dbReference>
<keyword evidence="5 6" id="KW-0472">Membrane</keyword>
<feature type="transmembrane region" description="Helical" evidence="6">
    <location>
        <begin position="265"/>
        <end position="282"/>
    </location>
</feature>
<evidence type="ECO:0000313" key="8">
    <source>
        <dbReference type="EMBL" id="MBH0231262.1"/>
    </source>
</evidence>
<evidence type="ECO:0000256" key="5">
    <source>
        <dbReference type="ARBA" id="ARBA00023136"/>
    </source>
</evidence>
<feature type="transmembrane region" description="Helical" evidence="6">
    <location>
        <begin position="31"/>
        <end position="50"/>
    </location>
</feature>
<feature type="transmembrane region" description="Helical" evidence="6">
    <location>
        <begin position="209"/>
        <end position="234"/>
    </location>
</feature>
<comment type="caution">
    <text evidence="8">The sequence shown here is derived from an EMBL/GenBank/DDBJ whole genome shotgun (WGS) entry which is preliminary data.</text>
</comment>
<reference evidence="8 9" key="1">
    <citation type="journal article" date="2005" name="Int. J. Syst. Evol. Microbiol.">
        <title>Halobacillus yeomjeoni sp. nov., isolated from a marine solar saltern in Korea.</title>
        <authorList>
            <person name="Yoon J.H."/>
            <person name="Kang S.J."/>
            <person name="Lee C.H."/>
            <person name="Oh H.W."/>
            <person name="Oh T.K."/>
        </authorList>
    </citation>
    <scope>NUCLEOTIDE SEQUENCE [LARGE SCALE GENOMIC DNA]</scope>
    <source>
        <strain evidence="8 9">KCTC 3957</strain>
    </source>
</reference>
<dbReference type="PANTHER" id="PTHR32322">
    <property type="entry name" value="INNER MEMBRANE TRANSPORTER"/>
    <property type="match status" value="1"/>
</dbReference>
<organism evidence="8 9">
    <name type="scientific">Halobacillus yeomjeoni</name>
    <dbReference type="NCBI Taxonomy" id="311194"/>
    <lineage>
        <taxon>Bacteria</taxon>
        <taxon>Bacillati</taxon>
        <taxon>Bacillota</taxon>
        <taxon>Bacilli</taxon>
        <taxon>Bacillales</taxon>
        <taxon>Bacillaceae</taxon>
        <taxon>Halobacillus</taxon>
    </lineage>
</organism>
<gene>
    <name evidence="8" type="ORF">H0267_13625</name>
</gene>
<feature type="transmembrane region" description="Helical" evidence="6">
    <location>
        <begin position="62"/>
        <end position="80"/>
    </location>
</feature>
<keyword evidence="9" id="KW-1185">Reference proteome</keyword>
<evidence type="ECO:0000256" key="4">
    <source>
        <dbReference type="ARBA" id="ARBA00022989"/>
    </source>
</evidence>
<evidence type="ECO:0000259" key="7">
    <source>
        <dbReference type="Pfam" id="PF00892"/>
    </source>
</evidence>
<dbReference type="AlphaFoldDB" id="A0A931HWT0"/>
<keyword evidence="3 6" id="KW-0812">Transmembrane</keyword>
<dbReference type="InterPro" id="IPR000620">
    <property type="entry name" value="EamA_dom"/>
</dbReference>
<protein>
    <submittedName>
        <fullName evidence="8">EamA family transporter</fullName>
    </submittedName>
</protein>
<dbReference type="SUPFAM" id="SSF103481">
    <property type="entry name" value="Multidrug resistance efflux transporter EmrE"/>
    <property type="match status" value="2"/>
</dbReference>
<comment type="similarity">
    <text evidence="2">Belongs to the EamA transporter family.</text>
</comment>
<keyword evidence="4 6" id="KW-1133">Transmembrane helix</keyword>
<dbReference type="EMBL" id="JADZSC010000003">
    <property type="protein sequence ID" value="MBH0231262.1"/>
    <property type="molecule type" value="Genomic_DNA"/>
</dbReference>
<name>A0A931HWT0_9BACI</name>
<feature type="domain" description="EamA" evidence="7">
    <location>
        <begin position="147"/>
        <end position="284"/>
    </location>
</feature>
<dbReference type="InterPro" id="IPR050638">
    <property type="entry name" value="AA-Vitamin_Transporters"/>
</dbReference>
<feature type="transmembrane region" description="Helical" evidence="6">
    <location>
        <begin position="241"/>
        <end position="259"/>
    </location>
</feature>
<accession>A0A931HWT0</accession>
<evidence type="ECO:0000256" key="1">
    <source>
        <dbReference type="ARBA" id="ARBA00004127"/>
    </source>
</evidence>
<proteinExistence type="inferred from homology"/>
<dbReference type="GO" id="GO:0016020">
    <property type="term" value="C:membrane"/>
    <property type="evidence" value="ECO:0007669"/>
    <property type="project" value="UniProtKB-SubCell"/>
</dbReference>
<dbReference type="Pfam" id="PF00892">
    <property type="entry name" value="EamA"/>
    <property type="match status" value="2"/>
</dbReference>
<feature type="transmembrane region" description="Helical" evidence="6">
    <location>
        <begin position="92"/>
        <end position="113"/>
    </location>
</feature>
<feature type="transmembrane region" description="Helical" evidence="6">
    <location>
        <begin position="120"/>
        <end position="138"/>
    </location>
</feature>
<feature type="transmembrane region" description="Helical" evidence="6">
    <location>
        <begin position="174"/>
        <end position="197"/>
    </location>
</feature>
<sequence>MKLYAALISLSMIWGLSFVFIKVLVDPAGVWGTVFLRCIAGALILLPFLWWQRKHLVRPLPWKSLGVVGIFNAGLPWGLIALSETTINSSTAAVLNALTPVCTALIGYLFFSIVLSKKQWAGVGIGFIGIVVIMDFNVDDILGQGFIGIGTMILATACYGFASQYTKRHLQNAGVLLVTTVSLLVGAAVGGVGMLITQNPIPSEAFFSPMIWVSIIGLGCFGSGIAHLLFYYMIEKGSAEFATSVTYLIPLTAMVWGSVLLGETLTRNLTMGLVMIFVGIYLSNRKSQPLQKPWKTSKAG</sequence>